<evidence type="ECO:0000313" key="2">
    <source>
        <dbReference type="EMBL" id="VAW35899.1"/>
    </source>
</evidence>
<evidence type="ECO:0000256" key="1">
    <source>
        <dbReference type="SAM" id="Phobius"/>
    </source>
</evidence>
<keyword evidence="1" id="KW-0812">Transmembrane</keyword>
<protein>
    <recommendedName>
        <fullName evidence="3">Cytochrome C</fullName>
    </recommendedName>
</protein>
<dbReference type="InterPro" id="IPR036280">
    <property type="entry name" value="Multihaem_cyt_sf"/>
</dbReference>
<keyword evidence="1" id="KW-0472">Membrane</keyword>
<accession>A0A3B0VGH1</accession>
<dbReference type="AlphaFoldDB" id="A0A3B0VGH1"/>
<keyword evidence="1" id="KW-1133">Transmembrane helix</keyword>
<dbReference type="EMBL" id="UOEX01000147">
    <property type="protein sequence ID" value="VAW35899.1"/>
    <property type="molecule type" value="Genomic_DNA"/>
</dbReference>
<dbReference type="NCBIfam" id="NF038038">
    <property type="entry name" value="cytoc_DsrJ"/>
    <property type="match status" value="1"/>
</dbReference>
<reference evidence="2" key="1">
    <citation type="submission" date="2018-06" db="EMBL/GenBank/DDBJ databases">
        <authorList>
            <person name="Zhirakovskaya E."/>
        </authorList>
    </citation>
    <scope>NUCLEOTIDE SEQUENCE</scope>
</reference>
<dbReference type="SUPFAM" id="SSF48695">
    <property type="entry name" value="Multiheme cytochromes"/>
    <property type="match status" value="1"/>
</dbReference>
<dbReference type="InterPro" id="IPR047668">
    <property type="entry name" value="DsrJ"/>
</dbReference>
<feature type="transmembrane region" description="Helical" evidence="1">
    <location>
        <begin position="7"/>
        <end position="26"/>
    </location>
</feature>
<proteinExistence type="predicted"/>
<evidence type="ECO:0008006" key="3">
    <source>
        <dbReference type="Google" id="ProtNLM"/>
    </source>
</evidence>
<organism evidence="2">
    <name type="scientific">hydrothermal vent metagenome</name>
    <dbReference type="NCBI Taxonomy" id="652676"/>
    <lineage>
        <taxon>unclassified sequences</taxon>
        <taxon>metagenomes</taxon>
        <taxon>ecological metagenomes</taxon>
    </lineage>
</organism>
<gene>
    <name evidence="2" type="ORF">MNBD_DELTA03-394</name>
</gene>
<sequence length="125" mass="14723">MYDKGKVITGLVIFVLIVTFPVWYNVRGAQHIPNPKILTKVKHCVKPLEYMRADHMKLLIDWRYEVVREGDRAKVTVDGVQYERSLVNGCMKCHVSEKKFCDQCHHYVDVNPYCWDCHIKPKETE</sequence>
<name>A0A3B0VGH1_9ZZZZ</name>